<dbReference type="AlphaFoldDB" id="A0A0M0C1G6"/>
<sequence>MSDIQNIPRSELVNDLTWARGYGWICRLVVNNYNSDIMTQPVEWFQERVDGCYEIIARVVFEIARRNNVHRA</sequence>
<proteinExistence type="predicted"/>
<comment type="caution">
    <text evidence="1">The sequence shown here is derived from an EMBL/GenBank/DDBJ whole genome shotgun (WGS) entry which is preliminary data.</text>
</comment>
<evidence type="ECO:0000313" key="1">
    <source>
        <dbReference type="EMBL" id="KON34667.1"/>
    </source>
</evidence>
<evidence type="ECO:0000313" key="2">
    <source>
        <dbReference type="Proteomes" id="UP000037237"/>
    </source>
</evidence>
<gene>
    <name evidence="1" type="ORF">AC477_00025</name>
</gene>
<dbReference type="EMBL" id="LFWU01000001">
    <property type="protein sequence ID" value="KON34667.1"/>
    <property type="molecule type" value="Genomic_DNA"/>
</dbReference>
<name>A0A0M0C1G6_9ARCH</name>
<protein>
    <submittedName>
        <fullName evidence="1">Uncharacterized protein</fullName>
    </submittedName>
</protein>
<dbReference type="Proteomes" id="UP000037237">
    <property type="component" value="Unassembled WGS sequence"/>
</dbReference>
<organism evidence="1 2">
    <name type="scientific">miscellaneous Crenarchaeota group-1 archaeon SG8-32-1</name>
    <dbReference type="NCBI Taxonomy" id="1685124"/>
    <lineage>
        <taxon>Archaea</taxon>
        <taxon>Candidatus Bathyarchaeota</taxon>
        <taxon>MCG-1</taxon>
    </lineage>
</organism>
<reference evidence="1 2" key="1">
    <citation type="submission" date="2015-06" db="EMBL/GenBank/DDBJ databases">
        <title>New insights into the roles of widespread benthic archaea in carbon and nitrogen cycling.</title>
        <authorList>
            <person name="Lazar C.S."/>
            <person name="Baker B.J."/>
            <person name="Seitz K.W."/>
            <person name="Hyde A.S."/>
            <person name="Dick G.J."/>
            <person name="Hinrichs K.-U."/>
            <person name="Teske A.P."/>
        </authorList>
    </citation>
    <scope>NUCLEOTIDE SEQUENCE [LARGE SCALE GENOMIC DNA]</scope>
    <source>
        <strain evidence="1">SG8-32-1</strain>
    </source>
</reference>
<accession>A0A0M0C1G6</accession>